<name>A0A2P5W422_GOSBA</name>
<evidence type="ECO:0000313" key="1">
    <source>
        <dbReference type="EMBL" id="KAB2080895.1"/>
    </source>
</evidence>
<dbReference type="EMBL" id="CM018206">
    <property type="protein sequence ID" value="KAB2080895.1"/>
    <property type="molecule type" value="Genomic_DNA"/>
</dbReference>
<dbReference type="Proteomes" id="UP000327439">
    <property type="component" value="Chromosome A05"/>
</dbReference>
<sequence length="126" mass="13443">MEGGNSNIFDNVFMGMGNSKEGKQPTMSRTRLQMHAPASLETDHVKPDFGFSAGTCKAAATPIPLLTPLALSPRPFPQSDDMKAAAEPVRTAFAWKEPVGGGAPYVDASTLFALFQTRCVLVNDAQ</sequence>
<reference evidence="1 4" key="2">
    <citation type="submission" date="2019-06" db="EMBL/GenBank/DDBJ databases">
        <title>WGS assembly of Gossypium barbadense.</title>
        <authorList>
            <person name="Chen Z.J."/>
            <person name="Sreedasyam A."/>
            <person name="Ando A."/>
            <person name="Song Q."/>
            <person name="De L."/>
            <person name="Hulse-Kemp A."/>
            <person name="Ding M."/>
            <person name="Ye W."/>
            <person name="Kirkbride R."/>
            <person name="Jenkins J."/>
            <person name="Plott C."/>
            <person name="Lovell J."/>
            <person name="Lin Y.-M."/>
            <person name="Vaughn R."/>
            <person name="Liu B."/>
            <person name="Li W."/>
            <person name="Simpson S."/>
            <person name="Scheffler B."/>
            <person name="Saski C."/>
            <person name="Grover C."/>
            <person name="Hu G."/>
            <person name="Conover J."/>
            <person name="Carlson J."/>
            <person name="Shu S."/>
            <person name="Boston L."/>
            <person name="Williams M."/>
            <person name="Peterson D."/>
            <person name="Mcgee K."/>
            <person name="Jones D."/>
            <person name="Wendel J."/>
            <person name="Stelly D."/>
            <person name="Grimwood J."/>
            <person name="Schmutz J."/>
        </authorList>
    </citation>
    <scope>NUCLEOTIDE SEQUENCE [LARGE SCALE GENOMIC DNA]</scope>
    <source>
        <strain evidence="1">1400233.01</strain>
    </source>
</reference>
<organism evidence="2 3">
    <name type="scientific">Gossypium barbadense</name>
    <name type="common">Sea Island cotton</name>
    <name type="synonym">Hibiscus barbadensis</name>
    <dbReference type="NCBI Taxonomy" id="3634"/>
    <lineage>
        <taxon>Eukaryota</taxon>
        <taxon>Viridiplantae</taxon>
        <taxon>Streptophyta</taxon>
        <taxon>Embryophyta</taxon>
        <taxon>Tracheophyta</taxon>
        <taxon>Spermatophyta</taxon>
        <taxon>Magnoliopsida</taxon>
        <taxon>eudicotyledons</taxon>
        <taxon>Gunneridae</taxon>
        <taxon>Pentapetalae</taxon>
        <taxon>rosids</taxon>
        <taxon>malvids</taxon>
        <taxon>Malvales</taxon>
        <taxon>Malvaceae</taxon>
        <taxon>Malvoideae</taxon>
        <taxon>Gossypium</taxon>
    </lineage>
</organism>
<dbReference type="AlphaFoldDB" id="A0A2P5W422"/>
<dbReference type="OrthoDB" id="773117at2759"/>
<protein>
    <submittedName>
        <fullName evidence="2">Uncharacterized protein</fullName>
    </submittedName>
</protein>
<keyword evidence="4" id="KW-1185">Reference proteome</keyword>
<dbReference type="EMBL" id="KZ669235">
    <property type="protein sequence ID" value="PPR85850.1"/>
    <property type="molecule type" value="Genomic_DNA"/>
</dbReference>
<evidence type="ECO:0000313" key="2">
    <source>
        <dbReference type="EMBL" id="PPR85850.1"/>
    </source>
</evidence>
<proteinExistence type="predicted"/>
<evidence type="ECO:0000313" key="3">
    <source>
        <dbReference type="Proteomes" id="UP000239757"/>
    </source>
</evidence>
<gene>
    <name evidence="1" type="ORF">ES319_A05G097300v1</name>
    <name evidence="2" type="ORF">GOBAR_AA34843</name>
</gene>
<reference evidence="2 3" key="1">
    <citation type="submission" date="2015-01" db="EMBL/GenBank/DDBJ databases">
        <title>Genome of allotetraploid Gossypium barbadense reveals genomic plasticity and fiber elongation in cotton evolution.</title>
        <authorList>
            <person name="Chen X."/>
            <person name="Liu X."/>
            <person name="Zhao B."/>
            <person name="Zheng H."/>
            <person name="Hu Y."/>
            <person name="Lu G."/>
            <person name="Yang C."/>
            <person name="Chen J."/>
            <person name="Shan C."/>
            <person name="Zhang L."/>
            <person name="Zhou Y."/>
            <person name="Wang L."/>
            <person name="Guo W."/>
            <person name="Bai Y."/>
            <person name="Ruan J."/>
            <person name="Shangguan X."/>
            <person name="Mao Y."/>
            <person name="Jiang J."/>
            <person name="Zhu Y."/>
            <person name="Lei J."/>
            <person name="Kang H."/>
            <person name="Chen S."/>
            <person name="He X."/>
            <person name="Wang R."/>
            <person name="Wang Y."/>
            <person name="Chen J."/>
            <person name="Wang L."/>
            <person name="Yu S."/>
            <person name="Wang B."/>
            <person name="Wei J."/>
            <person name="Song S."/>
            <person name="Lu X."/>
            <person name="Gao Z."/>
            <person name="Gu W."/>
            <person name="Deng X."/>
            <person name="Ma D."/>
            <person name="Wang S."/>
            <person name="Liang W."/>
            <person name="Fang L."/>
            <person name="Cai C."/>
            <person name="Zhu X."/>
            <person name="Zhou B."/>
            <person name="Zhang Y."/>
            <person name="Chen Z."/>
            <person name="Xu S."/>
            <person name="Zhu R."/>
            <person name="Wang S."/>
            <person name="Zhang T."/>
            <person name="Zhao G."/>
        </authorList>
    </citation>
    <scope>NUCLEOTIDE SEQUENCE [LARGE SCALE GENOMIC DNA]</scope>
    <source>
        <strain evidence="3">cv. Xinhai21</strain>
        <tissue evidence="2">Leaf</tissue>
    </source>
</reference>
<accession>A0A2P5W422</accession>
<evidence type="ECO:0000313" key="4">
    <source>
        <dbReference type="Proteomes" id="UP000327439"/>
    </source>
</evidence>
<dbReference type="Proteomes" id="UP000239757">
    <property type="component" value="Unassembled WGS sequence"/>
</dbReference>